<gene>
    <name evidence="3" type="ORF">B4167_2599</name>
    <name evidence="2" type="ORF">BT1A1_1980</name>
</gene>
<dbReference type="AlphaFoldDB" id="A0A090IVU2"/>
<accession>A0A090IVU2</accession>
<feature type="transmembrane region" description="Helical" evidence="1">
    <location>
        <begin position="12"/>
        <end position="31"/>
    </location>
</feature>
<evidence type="ECO:0000313" key="3">
    <source>
        <dbReference type="EMBL" id="KIO72823.1"/>
    </source>
</evidence>
<dbReference type="GeneID" id="92961193"/>
<dbReference type="PATRIC" id="fig|35841.6.peg.249"/>
<dbReference type="EMBL" id="CCRF01000061">
    <property type="protein sequence ID" value="CEE01802.1"/>
    <property type="molecule type" value="Genomic_DNA"/>
</dbReference>
<protein>
    <submittedName>
        <fullName evidence="2">Uncharacterized protein</fullName>
    </submittedName>
</protein>
<dbReference type="eggNOG" id="COG4698">
    <property type="taxonomic scope" value="Bacteria"/>
</dbReference>
<name>A0A090IVU2_9BACI</name>
<dbReference type="EMBL" id="JXLU01000080">
    <property type="protein sequence ID" value="KIO72823.1"/>
    <property type="molecule type" value="Genomic_DNA"/>
</dbReference>
<organism evidence="2 5">
    <name type="scientific">Caldibacillus thermoamylovorans</name>
    <dbReference type="NCBI Taxonomy" id="35841"/>
    <lineage>
        <taxon>Bacteria</taxon>
        <taxon>Bacillati</taxon>
        <taxon>Bacillota</taxon>
        <taxon>Bacilli</taxon>
        <taxon>Bacillales</taxon>
        <taxon>Bacillaceae</taxon>
        <taxon>Caldibacillus</taxon>
    </lineage>
</organism>
<sequence length="193" mass="22236">MSKKFTWKTAFFTLLIINIVIIVFLFTMVFLPAGGDSLTGENGVSKKSQASLTVTANKQDLNILINDFIEKENADSPIDYKVYLNDEVELYGTLPVFDQNVEMKLTFEPKALENGDLILSQNTIHIGKLQLPSRYVMNFIKNNYHFPKWVEIFPNEKIIYIHLTDIKLKNQLHIHANTFDLKNDDISFSLLVY</sequence>
<dbReference type="OrthoDB" id="2412610at2"/>
<dbReference type="Pfam" id="PF09911">
    <property type="entry name" value="DUF2140"/>
    <property type="match status" value="1"/>
</dbReference>
<reference evidence="3 4" key="2">
    <citation type="submission" date="2015-01" db="EMBL/GenBank/DDBJ databases">
        <title>Draft Genome Sequences of Four Bacillus thermoamylovorans Strains, Isolated From Food Products.</title>
        <authorList>
            <person name="Krawcyk A.O."/>
            <person name="Berendsen E.M."/>
            <person name="Eijlander R.T."/>
            <person name="de Jong A."/>
            <person name="Wells-Bennik M."/>
            <person name="Kuipers O.P."/>
        </authorList>
    </citation>
    <scope>NUCLEOTIDE SEQUENCE [LARGE SCALE GENOMIC DNA]</scope>
    <source>
        <strain evidence="3 4">B4167</strain>
    </source>
</reference>
<dbReference type="InterPro" id="IPR018672">
    <property type="entry name" value="DUF2140"/>
</dbReference>
<evidence type="ECO:0000313" key="2">
    <source>
        <dbReference type="EMBL" id="CEE01802.1"/>
    </source>
</evidence>
<dbReference type="Proteomes" id="UP000032076">
    <property type="component" value="Unassembled WGS sequence"/>
</dbReference>
<evidence type="ECO:0000313" key="4">
    <source>
        <dbReference type="Proteomes" id="UP000032076"/>
    </source>
</evidence>
<keyword evidence="1" id="KW-0472">Membrane</keyword>
<evidence type="ECO:0000313" key="5">
    <source>
        <dbReference type="Proteomes" id="UP000040576"/>
    </source>
</evidence>
<dbReference type="RefSeq" id="WP_034770526.1">
    <property type="nucleotide sequence ID" value="NZ_CCRF01000061.1"/>
</dbReference>
<proteinExistence type="predicted"/>
<keyword evidence="1" id="KW-1133">Transmembrane helix</keyword>
<evidence type="ECO:0000256" key="1">
    <source>
        <dbReference type="SAM" id="Phobius"/>
    </source>
</evidence>
<reference evidence="2 5" key="1">
    <citation type="submission" date="2014-07" db="EMBL/GenBank/DDBJ databases">
        <authorList>
            <person name="Wibberg Daniel"/>
        </authorList>
    </citation>
    <scope>NUCLEOTIDE SEQUENCE [LARGE SCALE GENOMIC DNA]</scope>
</reference>
<dbReference type="KEGG" id="bthv:CQJ30_10620"/>
<keyword evidence="1" id="KW-0812">Transmembrane</keyword>
<dbReference type="STRING" id="35841.B4167_2599"/>
<keyword evidence="5" id="KW-1185">Reference proteome</keyword>
<dbReference type="Proteomes" id="UP000040576">
    <property type="component" value="Unassembled WGS sequence"/>
</dbReference>